<keyword evidence="2" id="KW-1185">Reference proteome</keyword>
<proteinExistence type="predicted"/>
<evidence type="ECO:0000313" key="2">
    <source>
        <dbReference type="Proteomes" id="UP000244855"/>
    </source>
</evidence>
<accession>A0A2V1DWA9</accession>
<dbReference type="AlphaFoldDB" id="A0A2V1DWA9"/>
<organism evidence="1 2">
    <name type="scientific">Periconia macrospinosa</name>
    <dbReference type="NCBI Taxonomy" id="97972"/>
    <lineage>
        <taxon>Eukaryota</taxon>
        <taxon>Fungi</taxon>
        <taxon>Dikarya</taxon>
        <taxon>Ascomycota</taxon>
        <taxon>Pezizomycotina</taxon>
        <taxon>Dothideomycetes</taxon>
        <taxon>Pleosporomycetidae</taxon>
        <taxon>Pleosporales</taxon>
        <taxon>Massarineae</taxon>
        <taxon>Periconiaceae</taxon>
        <taxon>Periconia</taxon>
    </lineage>
</organism>
<reference evidence="1 2" key="1">
    <citation type="journal article" date="2018" name="Sci. Rep.">
        <title>Comparative genomics provides insights into the lifestyle and reveals functional heterogeneity of dark septate endophytic fungi.</title>
        <authorList>
            <person name="Knapp D.G."/>
            <person name="Nemeth J.B."/>
            <person name="Barry K."/>
            <person name="Hainaut M."/>
            <person name="Henrissat B."/>
            <person name="Johnson J."/>
            <person name="Kuo A."/>
            <person name="Lim J.H.P."/>
            <person name="Lipzen A."/>
            <person name="Nolan M."/>
            <person name="Ohm R.A."/>
            <person name="Tamas L."/>
            <person name="Grigoriev I.V."/>
            <person name="Spatafora J.W."/>
            <person name="Nagy L.G."/>
            <person name="Kovacs G.M."/>
        </authorList>
    </citation>
    <scope>NUCLEOTIDE SEQUENCE [LARGE SCALE GENOMIC DNA]</scope>
    <source>
        <strain evidence="1 2">DSE2036</strain>
    </source>
</reference>
<dbReference type="OrthoDB" id="3797686at2759"/>
<dbReference type="EMBL" id="KZ805356">
    <property type="protein sequence ID" value="PVI01545.1"/>
    <property type="molecule type" value="Genomic_DNA"/>
</dbReference>
<protein>
    <submittedName>
        <fullName evidence="1">Uncharacterized protein</fullName>
    </submittedName>
</protein>
<dbReference type="Proteomes" id="UP000244855">
    <property type="component" value="Unassembled WGS sequence"/>
</dbReference>
<gene>
    <name evidence="1" type="ORF">DM02DRAFT_627584</name>
</gene>
<name>A0A2V1DWA9_9PLEO</name>
<evidence type="ECO:0000313" key="1">
    <source>
        <dbReference type="EMBL" id="PVI01545.1"/>
    </source>
</evidence>
<sequence length="219" mass="24453">MALNGGTYAARAESGSVDPQYLYILPTLFEVTDETKRLAWSKASDESDDGNQMVDKDKYHAKMLIAISESFAHDPILEGITPTEFDAHCLEALRFFGLDVLGGIDGMRTSIETSGLEKGSISTALITVVDEDKARQYVKLGVKVNAITAMFSTPENLQDVVRDYGKVLELVAPENTHLYTMEQLFAPEWVGSRLHFREQVLEKYHKCVVNFALEDRKIA</sequence>